<protein>
    <recommendedName>
        <fullName evidence="4">Membrane domain of glycerophosphoryl diester phosphodiesterase</fullName>
    </recommendedName>
</protein>
<feature type="transmembrane region" description="Helical" evidence="1">
    <location>
        <begin position="63"/>
        <end position="85"/>
    </location>
</feature>
<organism evidence="2 3">
    <name type="scientific">Ferrimonas sediminicola</name>
    <dbReference type="NCBI Taxonomy" id="2569538"/>
    <lineage>
        <taxon>Bacteria</taxon>
        <taxon>Pseudomonadati</taxon>
        <taxon>Pseudomonadota</taxon>
        <taxon>Gammaproteobacteria</taxon>
        <taxon>Alteromonadales</taxon>
        <taxon>Ferrimonadaceae</taxon>
        <taxon>Ferrimonas</taxon>
    </lineage>
</organism>
<keyword evidence="3" id="KW-1185">Reference proteome</keyword>
<feature type="transmembrane region" description="Helical" evidence="1">
    <location>
        <begin position="206"/>
        <end position="224"/>
    </location>
</feature>
<reference evidence="2 3" key="1">
    <citation type="submission" date="2019-04" db="EMBL/GenBank/DDBJ databases">
        <authorList>
            <person name="Hwang J.C."/>
        </authorList>
    </citation>
    <scope>NUCLEOTIDE SEQUENCE [LARGE SCALE GENOMIC DNA]</scope>
    <source>
        <strain evidence="2 3">IMCC35001</strain>
    </source>
</reference>
<sequence>MNLVSVLRETFSLVRQDIRPLLYATVASAVAMTLVFFLFYWVIETLLGMPIEVSLEQASEGFMILQLVMVVVTAPVEAGLAYIGLQRALGKPASASDMLRVLPLTAPLLLISLITGMVGQLGFALFFMLGLGLMVLLSQANLYYVVNRTSPVRSIIDSARVMLKHLLPAFGAYSLAVLGLITAFWPLAMVMGSQMQGGSADGTTELLASVVTLLALCWMIPFFFQLKGVLYKHLFVVKGESKLNPDTTTDGGGKGHFEA</sequence>
<dbReference type="AlphaFoldDB" id="A0A4U1BH17"/>
<accession>A0A4U1BH17</accession>
<evidence type="ECO:0000313" key="3">
    <source>
        <dbReference type="Proteomes" id="UP000305674"/>
    </source>
</evidence>
<proteinExistence type="predicted"/>
<evidence type="ECO:0000256" key="1">
    <source>
        <dbReference type="SAM" id="Phobius"/>
    </source>
</evidence>
<dbReference type="OrthoDB" id="6397616at2"/>
<keyword evidence="1" id="KW-0472">Membrane</keyword>
<gene>
    <name evidence="2" type="ORF">FCL40_05005</name>
</gene>
<feature type="transmembrane region" description="Helical" evidence="1">
    <location>
        <begin position="21"/>
        <end position="43"/>
    </location>
</feature>
<keyword evidence="1" id="KW-0812">Transmembrane</keyword>
<evidence type="ECO:0000313" key="2">
    <source>
        <dbReference type="EMBL" id="TKB50511.1"/>
    </source>
</evidence>
<evidence type="ECO:0008006" key="4">
    <source>
        <dbReference type="Google" id="ProtNLM"/>
    </source>
</evidence>
<dbReference type="RefSeq" id="WP_136851952.1">
    <property type="nucleotide sequence ID" value="NZ_SWCI01000002.1"/>
</dbReference>
<dbReference type="EMBL" id="SWCI01000002">
    <property type="protein sequence ID" value="TKB50511.1"/>
    <property type="molecule type" value="Genomic_DNA"/>
</dbReference>
<feature type="transmembrane region" description="Helical" evidence="1">
    <location>
        <begin position="166"/>
        <end position="186"/>
    </location>
</feature>
<feature type="transmembrane region" description="Helical" evidence="1">
    <location>
        <begin position="97"/>
        <end position="118"/>
    </location>
</feature>
<name>A0A4U1BH17_9GAMM</name>
<dbReference type="Proteomes" id="UP000305674">
    <property type="component" value="Unassembled WGS sequence"/>
</dbReference>
<comment type="caution">
    <text evidence="2">The sequence shown here is derived from an EMBL/GenBank/DDBJ whole genome shotgun (WGS) entry which is preliminary data.</text>
</comment>
<feature type="transmembrane region" description="Helical" evidence="1">
    <location>
        <begin position="124"/>
        <end position="146"/>
    </location>
</feature>
<keyword evidence="1" id="KW-1133">Transmembrane helix</keyword>